<evidence type="ECO:0000256" key="1">
    <source>
        <dbReference type="SAM" id="SignalP"/>
    </source>
</evidence>
<dbReference type="eggNOG" id="ENOG502Z7WW">
    <property type="taxonomic scope" value="Bacteria"/>
</dbReference>
<dbReference type="Proteomes" id="UP000008460">
    <property type="component" value="Chromosome"/>
</dbReference>
<evidence type="ECO:0000313" key="2">
    <source>
        <dbReference type="EMBL" id="AEE47093.1"/>
    </source>
</evidence>
<dbReference type="KEGG" id="cfi:Celf_2974"/>
<feature type="signal peptide" evidence="1">
    <location>
        <begin position="1"/>
        <end position="32"/>
    </location>
</feature>
<reference evidence="2 3" key="1">
    <citation type="submission" date="2011-04" db="EMBL/GenBank/DDBJ databases">
        <title>Complete sequence of Cellulomonas fimi ATCC 484.</title>
        <authorList>
            <consortium name="US DOE Joint Genome Institute"/>
            <person name="Lucas S."/>
            <person name="Han J."/>
            <person name="Lapidus A."/>
            <person name="Cheng J.-F."/>
            <person name="Goodwin L."/>
            <person name="Pitluck S."/>
            <person name="Peters L."/>
            <person name="Chertkov O."/>
            <person name="Detter J.C."/>
            <person name="Han C."/>
            <person name="Tapia R."/>
            <person name="Land M."/>
            <person name="Hauser L."/>
            <person name="Kyrpides N."/>
            <person name="Ivanova N."/>
            <person name="Ovchinnikova G."/>
            <person name="Pagani I."/>
            <person name="Mead D."/>
            <person name="Brumm P."/>
            <person name="Woyke T."/>
        </authorList>
    </citation>
    <scope>NUCLEOTIDE SEQUENCE [LARGE SCALE GENOMIC DNA]</scope>
    <source>
        <strain evidence="3">ATCC 484 / DSM 20113 / JCM 1341 / NBRC 15513 / NCIMB 8980 / NCTC 7547</strain>
    </source>
</reference>
<dbReference type="EMBL" id="CP002666">
    <property type="protein sequence ID" value="AEE47093.1"/>
    <property type="molecule type" value="Genomic_DNA"/>
</dbReference>
<proteinExistence type="predicted"/>
<feature type="chain" id="PRO_5003308913" evidence="1">
    <location>
        <begin position="33"/>
        <end position="633"/>
    </location>
</feature>
<sequence length="633" mass="66520">MNSKTRAHRMTLAIVGAAVIGCVAPVPSIAVADAAPDFGPNVKIFDPTTPVEEINAHLRSIANETEFGSSRHAVYFTPGTYGSAAGQDAPATATGIVNSEVGYYTSIAGLGASPDDVRLNGALHAEPSQTPDGVSDSLTVFYRSLSNLSINPIQRPVGPDADRERPEGIAEPHTLRWATSQASPLRRVHILGDLDLTGRYGANAFGTEIADSRVDGWVVSGDGAVEKAQAQYYVRDSQIGGWDGDGANLVFSGVHGAPRTNFGTGGITALDSTPISRPAPFLTMNQGRYEVFVPAARRQSSGVRWSTDSITGSRVPISEFHIAKPGADTVATINAALRAGKHLILTPGVYRLDGPIEVTRASTVVLGMGYATLAPAGGRSAIEVGDVPGVVISGVMVDASPGSDVLVKIGSGKTPHSGSVTNPTTLSDLFVRVGGARNGSTKRMVEVNQNGVLLDGNWLWRADHGTGVGWASNTADHGLVVNADDVTALGLYVEHAQRNQVVWNGERGVTVFYQSEMPYDPPNQAAWMDGTRDGFASYSVGSHVKTHQATGLAIYTLFTDSTFARQPVHADRAIQAPRISNVRFRSMVTAVIYFGGGIRHVVNDMGPAVDATAPNSVIFGMTAAARLAAYPVA</sequence>
<dbReference type="RefSeq" id="WP_013772119.1">
    <property type="nucleotide sequence ID" value="NC_015514.1"/>
</dbReference>
<dbReference type="SUPFAM" id="SSF51126">
    <property type="entry name" value="Pectin lyase-like"/>
    <property type="match status" value="1"/>
</dbReference>
<dbReference type="AlphaFoldDB" id="F4GYH6"/>
<dbReference type="CDD" id="cd23669">
    <property type="entry name" value="GH55_SacteLam55A-like"/>
    <property type="match status" value="1"/>
</dbReference>
<dbReference type="InterPro" id="IPR059186">
    <property type="entry name" value="SACTE_4363"/>
</dbReference>
<name>F4GYH6_CELFA</name>
<accession>F4GYH6</accession>
<dbReference type="InterPro" id="IPR012334">
    <property type="entry name" value="Pectin_lyas_fold"/>
</dbReference>
<organism evidence="2 3">
    <name type="scientific">Cellulomonas fimi (strain ATCC 484 / DSM 20113 / JCM 1341 / CCUG 24087 / LMG 16345 / NBRC 15513 / NCIMB 8980 / NCTC 7547 / NRS-133)</name>
    <dbReference type="NCBI Taxonomy" id="590998"/>
    <lineage>
        <taxon>Bacteria</taxon>
        <taxon>Bacillati</taxon>
        <taxon>Actinomycetota</taxon>
        <taxon>Actinomycetes</taxon>
        <taxon>Micrococcales</taxon>
        <taxon>Cellulomonadaceae</taxon>
        <taxon>Cellulomonas</taxon>
    </lineage>
</organism>
<keyword evidence="1" id="KW-0732">Signal</keyword>
<gene>
    <name evidence="2" type="ordered locus">Celf_2974</name>
</gene>
<dbReference type="InterPro" id="IPR011050">
    <property type="entry name" value="Pectin_lyase_fold/virulence"/>
</dbReference>
<dbReference type="HOGENOM" id="CLU_013797_1_0_11"/>
<keyword evidence="3" id="KW-1185">Reference proteome</keyword>
<evidence type="ECO:0000313" key="3">
    <source>
        <dbReference type="Proteomes" id="UP000008460"/>
    </source>
</evidence>
<dbReference type="STRING" id="590998.Celf_2974"/>
<dbReference type="Gene3D" id="2.160.20.10">
    <property type="entry name" value="Single-stranded right-handed beta-helix, Pectin lyase-like"/>
    <property type="match status" value="1"/>
</dbReference>
<dbReference type="PROSITE" id="PS51257">
    <property type="entry name" value="PROKAR_LIPOPROTEIN"/>
    <property type="match status" value="1"/>
</dbReference>
<protein>
    <submittedName>
        <fullName evidence="2">Adenylyl cyclase class-3/4/guanylyl cyclase</fullName>
    </submittedName>
</protein>